<dbReference type="InterPro" id="IPR023772">
    <property type="entry name" value="DNA-bd_HTH_TetR-type_CS"/>
</dbReference>
<dbReference type="PRINTS" id="PR00455">
    <property type="entry name" value="HTHTETR"/>
</dbReference>
<dbReference type="SUPFAM" id="SSF46689">
    <property type="entry name" value="Homeodomain-like"/>
    <property type="match status" value="1"/>
</dbReference>
<dbReference type="PANTHER" id="PTHR43479:SF11">
    <property type="entry name" value="ACREF_ENVCD OPERON REPRESSOR-RELATED"/>
    <property type="match status" value="1"/>
</dbReference>
<keyword evidence="5" id="KW-1185">Reference proteome</keyword>
<gene>
    <name evidence="4" type="ORF">ACFQ1O_07075</name>
</gene>
<evidence type="ECO:0000256" key="1">
    <source>
        <dbReference type="ARBA" id="ARBA00023125"/>
    </source>
</evidence>
<dbReference type="PROSITE" id="PS01081">
    <property type="entry name" value="HTH_TETR_1"/>
    <property type="match status" value="1"/>
</dbReference>
<dbReference type="EMBL" id="JBHTJM010000007">
    <property type="protein sequence ID" value="MFD0963763.1"/>
    <property type="molecule type" value="Genomic_DNA"/>
</dbReference>
<evidence type="ECO:0000313" key="5">
    <source>
        <dbReference type="Proteomes" id="UP001596997"/>
    </source>
</evidence>
<dbReference type="Pfam" id="PF00440">
    <property type="entry name" value="TetR_N"/>
    <property type="match status" value="1"/>
</dbReference>
<feature type="domain" description="HTH tetR-type" evidence="3">
    <location>
        <begin position="2"/>
        <end position="62"/>
    </location>
</feature>
<dbReference type="InterPro" id="IPR050624">
    <property type="entry name" value="HTH-type_Tx_Regulator"/>
</dbReference>
<comment type="caution">
    <text evidence="4">The sequence shown here is derived from an EMBL/GenBank/DDBJ whole genome shotgun (WGS) entry which is preliminary data.</text>
</comment>
<name>A0ABW3I1S2_9FLAO</name>
<proteinExistence type="predicted"/>
<organism evidence="4 5">
    <name type="scientific">Pseudofulvibacter geojedonensis</name>
    <dbReference type="NCBI Taxonomy" id="1123758"/>
    <lineage>
        <taxon>Bacteria</taxon>
        <taxon>Pseudomonadati</taxon>
        <taxon>Bacteroidota</taxon>
        <taxon>Flavobacteriia</taxon>
        <taxon>Flavobacteriales</taxon>
        <taxon>Flavobacteriaceae</taxon>
        <taxon>Pseudofulvibacter</taxon>
    </lineage>
</organism>
<dbReference type="Gene3D" id="1.10.357.10">
    <property type="entry name" value="Tetracycline Repressor, domain 2"/>
    <property type="match status" value="1"/>
</dbReference>
<evidence type="ECO:0000259" key="3">
    <source>
        <dbReference type="PROSITE" id="PS50977"/>
    </source>
</evidence>
<dbReference type="InterPro" id="IPR009057">
    <property type="entry name" value="Homeodomain-like_sf"/>
</dbReference>
<protein>
    <submittedName>
        <fullName evidence="4">TetR/AcrR family transcriptional regulator</fullName>
    </submittedName>
</protein>
<evidence type="ECO:0000256" key="2">
    <source>
        <dbReference type="PROSITE-ProRule" id="PRU00335"/>
    </source>
</evidence>
<dbReference type="Proteomes" id="UP001596997">
    <property type="component" value="Unassembled WGS sequence"/>
</dbReference>
<dbReference type="PANTHER" id="PTHR43479">
    <property type="entry name" value="ACREF/ENVCD OPERON REPRESSOR-RELATED"/>
    <property type="match status" value="1"/>
</dbReference>
<evidence type="ECO:0000313" key="4">
    <source>
        <dbReference type="EMBL" id="MFD0963763.1"/>
    </source>
</evidence>
<keyword evidence="1 2" id="KW-0238">DNA-binding</keyword>
<accession>A0ABW3I1S2</accession>
<feature type="DNA-binding region" description="H-T-H motif" evidence="2">
    <location>
        <begin position="25"/>
        <end position="44"/>
    </location>
</feature>
<dbReference type="PROSITE" id="PS50977">
    <property type="entry name" value="HTH_TETR_2"/>
    <property type="match status" value="1"/>
</dbReference>
<reference evidence="5" key="1">
    <citation type="journal article" date="2019" name="Int. J. Syst. Evol. Microbiol.">
        <title>The Global Catalogue of Microorganisms (GCM) 10K type strain sequencing project: providing services to taxonomists for standard genome sequencing and annotation.</title>
        <authorList>
            <consortium name="The Broad Institute Genomics Platform"/>
            <consortium name="The Broad Institute Genome Sequencing Center for Infectious Disease"/>
            <person name="Wu L."/>
            <person name="Ma J."/>
        </authorList>
    </citation>
    <scope>NUCLEOTIDE SEQUENCE [LARGE SCALE GENOMIC DNA]</scope>
    <source>
        <strain evidence="5">CCUG 62114</strain>
    </source>
</reference>
<dbReference type="InterPro" id="IPR001647">
    <property type="entry name" value="HTH_TetR"/>
</dbReference>
<dbReference type="RefSeq" id="WP_377714813.1">
    <property type="nucleotide sequence ID" value="NZ_JBHTJM010000007.1"/>
</dbReference>
<sequence>MTDKKEKILSSALDLFANNGVNATSTSKIAKKAGVSEGLIFRHFSSKKSLLDSLMQSAEEQINLLFEKIYNSTDPKTVLRKTIELPFSIKKSEYDFWKLHFKLKWEEEYNNQSILQLLIDKLTWAFQELEFDNPKQEAFLLTQIMQITSTDLLKGNLKNKQAYKDFLINRYIN</sequence>